<keyword evidence="2" id="KW-1185">Reference proteome</keyword>
<evidence type="ECO:0000313" key="2">
    <source>
        <dbReference type="Proteomes" id="UP001249851"/>
    </source>
</evidence>
<organism evidence="1 2">
    <name type="scientific">Acropora cervicornis</name>
    <name type="common">Staghorn coral</name>
    <dbReference type="NCBI Taxonomy" id="6130"/>
    <lineage>
        <taxon>Eukaryota</taxon>
        <taxon>Metazoa</taxon>
        <taxon>Cnidaria</taxon>
        <taxon>Anthozoa</taxon>
        <taxon>Hexacorallia</taxon>
        <taxon>Scleractinia</taxon>
        <taxon>Astrocoeniina</taxon>
        <taxon>Acroporidae</taxon>
        <taxon>Acropora</taxon>
    </lineage>
</organism>
<protein>
    <submittedName>
        <fullName evidence="1">Uncharacterized protein</fullName>
    </submittedName>
</protein>
<name>A0AAD9UVS3_ACRCE</name>
<reference evidence="1" key="2">
    <citation type="journal article" date="2023" name="Science">
        <title>Genomic signatures of disease resistance in endangered staghorn corals.</title>
        <authorList>
            <person name="Vollmer S.V."/>
            <person name="Selwyn J.D."/>
            <person name="Despard B.A."/>
            <person name="Roesel C.L."/>
        </authorList>
    </citation>
    <scope>NUCLEOTIDE SEQUENCE</scope>
    <source>
        <strain evidence="1">K2</strain>
    </source>
</reference>
<dbReference type="AlphaFoldDB" id="A0AAD9UVS3"/>
<evidence type="ECO:0000313" key="1">
    <source>
        <dbReference type="EMBL" id="KAK2551821.1"/>
    </source>
</evidence>
<reference evidence="1" key="1">
    <citation type="journal article" date="2023" name="G3 (Bethesda)">
        <title>Whole genome assembly and annotation of the endangered Caribbean coral Acropora cervicornis.</title>
        <authorList>
            <person name="Selwyn J.D."/>
            <person name="Vollmer S.V."/>
        </authorList>
    </citation>
    <scope>NUCLEOTIDE SEQUENCE</scope>
    <source>
        <strain evidence="1">K2</strain>
    </source>
</reference>
<gene>
    <name evidence="1" type="ORF">P5673_027245</name>
</gene>
<sequence>MECKEFLVKVVCKLIAKAPIHYSLVTNINCLDPRNMMGDHDVSIIKFKRVFTTLENAKKVLEEFKDYGPNNDRLDSFLYLHMGKKRTCQLWWKVVADLLILSHGQASVERGFPVNKQLEVQNLQECSFIA</sequence>
<dbReference type="EMBL" id="JARQWQ010000093">
    <property type="protein sequence ID" value="KAK2551821.1"/>
    <property type="molecule type" value="Genomic_DNA"/>
</dbReference>
<accession>A0AAD9UVS3</accession>
<comment type="caution">
    <text evidence="1">The sequence shown here is derived from an EMBL/GenBank/DDBJ whole genome shotgun (WGS) entry which is preliminary data.</text>
</comment>
<dbReference type="Proteomes" id="UP001249851">
    <property type="component" value="Unassembled WGS sequence"/>
</dbReference>
<proteinExistence type="predicted"/>